<sequence length="166" mass="18222">MFSLVTVPPGIFLPSDLLMVFDGVLSSFEIWLLDSAWDLVCSLVAFLVVSLYHAMDRFVAVLAPAISFSVGSTIGLNLWWCSDVGMNWVYSNFLMANSTVTSLDHLTSRQVAGYVYAAVLSSLGGFATWMDNDGLFPLVLFIFCLFAFSPHCGLCKCVCVCKVLFI</sequence>
<protein>
    <submittedName>
        <fullName evidence="2">Uncharacterized protein</fullName>
    </submittedName>
</protein>
<evidence type="ECO:0000313" key="3">
    <source>
        <dbReference type="Proteomes" id="UP000238479"/>
    </source>
</evidence>
<dbReference type="EMBL" id="PDCK01000044">
    <property type="protein sequence ID" value="PRQ24637.1"/>
    <property type="molecule type" value="Genomic_DNA"/>
</dbReference>
<dbReference type="AlphaFoldDB" id="A0A2P6PRT0"/>
<proteinExistence type="predicted"/>
<dbReference type="Gramene" id="PRQ24637">
    <property type="protein sequence ID" value="PRQ24637"/>
    <property type="gene ID" value="RchiOBHm_Chr6g0274631"/>
</dbReference>
<keyword evidence="3" id="KW-1185">Reference proteome</keyword>
<dbReference type="Proteomes" id="UP000238479">
    <property type="component" value="Chromosome 6"/>
</dbReference>
<keyword evidence="1" id="KW-0472">Membrane</keyword>
<evidence type="ECO:0000313" key="2">
    <source>
        <dbReference type="EMBL" id="PRQ24637.1"/>
    </source>
</evidence>
<feature type="transmembrane region" description="Helical" evidence="1">
    <location>
        <begin position="30"/>
        <end position="52"/>
    </location>
</feature>
<organism evidence="2 3">
    <name type="scientific">Rosa chinensis</name>
    <name type="common">China rose</name>
    <dbReference type="NCBI Taxonomy" id="74649"/>
    <lineage>
        <taxon>Eukaryota</taxon>
        <taxon>Viridiplantae</taxon>
        <taxon>Streptophyta</taxon>
        <taxon>Embryophyta</taxon>
        <taxon>Tracheophyta</taxon>
        <taxon>Spermatophyta</taxon>
        <taxon>Magnoliopsida</taxon>
        <taxon>eudicotyledons</taxon>
        <taxon>Gunneridae</taxon>
        <taxon>Pentapetalae</taxon>
        <taxon>rosids</taxon>
        <taxon>fabids</taxon>
        <taxon>Rosales</taxon>
        <taxon>Rosaceae</taxon>
        <taxon>Rosoideae</taxon>
        <taxon>Rosoideae incertae sedis</taxon>
        <taxon>Rosa</taxon>
    </lineage>
</organism>
<evidence type="ECO:0000256" key="1">
    <source>
        <dbReference type="SAM" id="Phobius"/>
    </source>
</evidence>
<keyword evidence="1" id="KW-0812">Transmembrane</keyword>
<comment type="caution">
    <text evidence="2">The sequence shown here is derived from an EMBL/GenBank/DDBJ whole genome shotgun (WGS) entry which is preliminary data.</text>
</comment>
<gene>
    <name evidence="2" type="ORF">RchiOBHm_Chr6g0274631</name>
</gene>
<name>A0A2P6PRT0_ROSCH</name>
<reference evidence="2 3" key="1">
    <citation type="journal article" date="2018" name="Nat. Genet.">
        <title>The Rosa genome provides new insights in the design of modern roses.</title>
        <authorList>
            <person name="Bendahmane M."/>
        </authorList>
    </citation>
    <scope>NUCLEOTIDE SEQUENCE [LARGE SCALE GENOMIC DNA]</scope>
    <source>
        <strain evidence="3">cv. Old Blush</strain>
    </source>
</reference>
<feature type="transmembrane region" description="Helical" evidence="1">
    <location>
        <begin position="59"/>
        <end position="80"/>
    </location>
</feature>
<accession>A0A2P6PRT0</accession>
<keyword evidence="1" id="KW-1133">Transmembrane helix</keyword>
<feature type="transmembrane region" description="Helical" evidence="1">
    <location>
        <begin position="135"/>
        <end position="165"/>
    </location>
</feature>